<dbReference type="SMART" id="SM00829">
    <property type="entry name" value="PKS_ER"/>
    <property type="match status" value="1"/>
</dbReference>
<sequence length="230" mass="26139">MKHFSLLRSHIFNSRDDSFAADLMRETGGRGADIVLNSLAGQLLHASWQCVASFGRMIELGKVDFSTNGVLGMAPFAQNRAFFGVDLLRLEEECPDLLKRYLAQAVWSVVYSNCFLVCFTKYSNGTTVESWCLSTLLKSLMQCTPWTEFGICKKGRILGKSSSRYQKIQVTSATLLFPQTSAFPRPRRTYWWEGWAALGGLCRTGWWNMERENWSIYRGLRASQTKIKVS</sequence>
<keyword evidence="3" id="KW-1185">Reference proteome</keyword>
<proteinExistence type="predicted"/>
<dbReference type="CDD" id="cd05195">
    <property type="entry name" value="enoyl_red"/>
    <property type="match status" value="1"/>
</dbReference>
<dbReference type="InterPro" id="IPR020843">
    <property type="entry name" value="ER"/>
</dbReference>
<dbReference type="EMBL" id="JBFXLQ010000008">
    <property type="protein sequence ID" value="KAL2869713.1"/>
    <property type="molecule type" value="Genomic_DNA"/>
</dbReference>
<evidence type="ECO:0000313" key="3">
    <source>
        <dbReference type="Proteomes" id="UP001610432"/>
    </source>
</evidence>
<dbReference type="InterPro" id="IPR036291">
    <property type="entry name" value="NAD(P)-bd_dom_sf"/>
</dbReference>
<feature type="domain" description="Enoyl reductase (ER)" evidence="1">
    <location>
        <begin position="1"/>
        <end position="128"/>
    </location>
</feature>
<dbReference type="Proteomes" id="UP001610432">
    <property type="component" value="Unassembled WGS sequence"/>
</dbReference>
<dbReference type="SUPFAM" id="SSF51735">
    <property type="entry name" value="NAD(P)-binding Rossmann-fold domains"/>
    <property type="match status" value="1"/>
</dbReference>
<dbReference type="RefSeq" id="XP_070888692.1">
    <property type="nucleotide sequence ID" value="XM_071028457.1"/>
</dbReference>
<accession>A0ABR4M285</accession>
<comment type="caution">
    <text evidence="2">The sequence shown here is derived from an EMBL/GenBank/DDBJ whole genome shotgun (WGS) entry which is preliminary data.</text>
</comment>
<gene>
    <name evidence="2" type="ORF">BJX67DRAFT_346857</name>
</gene>
<dbReference type="Pfam" id="PF13602">
    <property type="entry name" value="ADH_zinc_N_2"/>
    <property type="match status" value="1"/>
</dbReference>
<reference evidence="2 3" key="1">
    <citation type="submission" date="2024-07" db="EMBL/GenBank/DDBJ databases">
        <title>Section-level genome sequencing and comparative genomics of Aspergillus sections Usti and Cavernicolus.</title>
        <authorList>
            <consortium name="Lawrence Berkeley National Laboratory"/>
            <person name="Nybo J.L."/>
            <person name="Vesth T.C."/>
            <person name="Theobald S."/>
            <person name="Frisvad J.C."/>
            <person name="Larsen T.O."/>
            <person name="Kjaerboelling I."/>
            <person name="Rothschild-Mancinelli K."/>
            <person name="Lyhne E.K."/>
            <person name="Kogle M.E."/>
            <person name="Barry K."/>
            <person name="Clum A."/>
            <person name="Na H."/>
            <person name="Ledsgaard L."/>
            <person name="Lin J."/>
            <person name="Lipzen A."/>
            <person name="Kuo A."/>
            <person name="Riley R."/>
            <person name="Mondo S."/>
            <person name="Labutti K."/>
            <person name="Haridas S."/>
            <person name="Pangalinan J."/>
            <person name="Salamov A.A."/>
            <person name="Simmons B.A."/>
            <person name="Magnuson J.K."/>
            <person name="Chen J."/>
            <person name="Drula E."/>
            <person name="Henrissat B."/>
            <person name="Wiebenga A."/>
            <person name="Lubbers R.J."/>
            <person name="Gomes A.C."/>
            <person name="Macurrencykelacurrency M.R."/>
            <person name="Stajich J."/>
            <person name="Grigoriev I.V."/>
            <person name="Mortensen U.H."/>
            <person name="De Vries R.P."/>
            <person name="Baker S.E."/>
            <person name="Andersen M.R."/>
        </authorList>
    </citation>
    <scope>NUCLEOTIDE SEQUENCE [LARGE SCALE GENOMIC DNA]</scope>
    <source>
        <strain evidence="2 3">CBS 449.75</strain>
    </source>
</reference>
<protein>
    <recommendedName>
        <fullName evidence="1">Enoyl reductase (ER) domain-containing protein</fullName>
    </recommendedName>
</protein>
<dbReference type="Gene3D" id="3.90.180.10">
    <property type="entry name" value="Medium-chain alcohol dehydrogenases, catalytic domain"/>
    <property type="match status" value="1"/>
</dbReference>
<evidence type="ECO:0000259" key="1">
    <source>
        <dbReference type="SMART" id="SM00829"/>
    </source>
</evidence>
<evidence type="ECO:0000313" key="2">
    <source>
        <dbReference type="EMBL" id="KAL2869713.1"/>
    </source>
</evidence>
<dbReference type="GeneID" id="98143529"/>
<name>A0ABR4M285_9EURO</name>
<organism evidence="2 3">
    <name type="scientific">Aspergillus lucknowensis</name>
    <dbReference type="NCBI Taxonomy" id="176173"/>
    <lineage>
        <taxon>Eukaryota</taxon>
        <taxon>Fungi</taxon>
        <taxon>Dikarya</taxon>
        <taxon>Ascomycota</taxon>
        <taxon>Pezizomycotina</taxon>
        <taxon>Eurotiomycetes</taxon>
        <taxon>Eurotiomycetidae</taxon>
        <taxon>Eurotiales</taxon>
        <taxon>Aspergillaceae</taxon>
        <taxon>Aspergillus</taxon>
        <taxon>Aspergillus subgen. Nidulantes</taxon>
    </lineage>
</organism>